<evidence type="ECO:0000313" key="1">
    <source>
        <dbReference type="EMBL" id="GAB0196535.1"/>
    </source>
</evidence>
<evidence type="ECO:0000313" key="2">
    <source>
        <dbReference type="Proteomes" id="UP001623348"/>
    </source>
</evidence>
<dbReference type="Proteomes" id="UP001623348">
    <property type="component" value="Unassembled WGS sequence"/>
</dbReference>
<proteinExistence type="predicted"/>
<dbReference type="EMBL" id="BAAFJT010000015">
    <property type="protein sequence ID" value="GAB0196535.1"/>
    <property type="molecule type" value="Genomic_DNA"/>
</dbReference>
<organism evidence="1 2">
    <name type="scientific">Grus japonensis</name>
    <name type="common">Japanese crane</name>
    <name type="synonym">Red-crowned crane</name>
    <dbReference type="NCBI Taxonomy" id="30415"/>
    <lineage>
        <taxon>Eukaryota</taxon>
        <taxon>Metazoa</taxon>
        <taxon>Chordata</taxon>
        <taxon>Craniata</taxon>
        <taxon>Vertebrata</taxon>
        <taxon>Euteleostomi</taxon>
        <taxon>Archelosauria</taxon>
        <taxon>Archosauria</taxon>
        <taxon>Dinosauria</taxon>
        <taxon>Saurischia</taxon>
        <taxon>Theropoda</taxon>
        <taxon>Coelurosauria</taxon>
        <taxon>Aves</taxon>
        <taxon>Neognathae</taxon>
        <taxon>Neoaves</taxon>
        <taxon>Gruiformes</taxon>
        <taxon>Gruidae</taxon>
        <taxon>Grus</taxon>
    </lineage>
</organism>
<gene>
    <name evidence="1" type="ORF">GRJ2_002118800</name>
</gene>
<reference evidence="1 2" key="1">
    <citation type="submission" date="2024-06" db="EMBL/GenBank/DDBJ databases">
        <title>The draft genome of Grus japonensis, version 3.</title>
        <authorList>
            <person name="Nabeshima K."/>
            <person name="Suzuki S."/>
            <person name="Onuma M."/>
        </authorList>
    </citation>
    <scope>NUCLEOTIDE SEQUENCE [LARGE SCALE GENOMIC DNA]</scope>
    <source>
        <strain evidence="1 2">451A</strain>
    </source>
</reference>
<keyword evidence="2" id="KW-1185">Reference proteome</keyword>
<comment type="caution">
    <text evidence="1">The sequence shown here is derived from an EMBL/GenBank/DDBJ whole genome shotgun (WGS) entry which is preliminary data.</text>
</comment>
<dbReference type="AlphaFoldDB" id="A0ABC9XFQ6"/>
<protein>
    <submittedName>
        <fullName evidence="1">Uncharacterized protein</fullName>
    </submittedName>
</protein>
<accession>A0ABC9XFQ6</accession>
<name>A0ABC9XFQ6_GRUJA</name>
<sequence length="108" mass="12536">MCVGKKVKLERKEKGNSASYIAEKAEIEEAWNFLWCCPVHANNTFQFNRNLQQKEQGVLGTQLLKYSGKRLKQKDCLMKPSFKVTSLAVPFLPRRNELQREQSDLSMK</sequence>